<keyword evidence="5" id="KW-0732">Signal</keyword>
<evidence type="ECO:0000256" key="2">
    <source>
        <dbReference type="ARBA" id="ARBA00022614"/>
    </source>
</evidence>
<dbReference type="SUPFAM" id="SSF52047">
    <property type="entry name" value="RNI-like"/>
    <property type="match status" value="1"/>
</dbReference>
<keyword evidence="3" id="KW-0677">Repeat</keyword>
<protein>
    <submittedName>
        <fullName evidence="6">Uncharacterized protein</fullName>
    </submittedName>
</protein>
<dbReference type="PANTHER" id="PTHR24113">
    <property type="entry name" value="RAN GTPASE-ACTIVATING PROTEIN 1"/>
    <property type="match status" value="1"/>
</dbReference>
<dbReference type="GO" id="GO:0005634">
    <property type="term" value="C:nucleus"/>
    <property type="evidence" value="ECO:0007669"/>
    <property type="project" value="TreeGrafter"/>
</dbReference>
<dbReference type="GO" id="GO:0005096">
    <property type="term" value="F:GTPase activator activity"/>
    <property type="evidence" value="ECO:0007669"/>
    <property type="project" value="UniProtKB-KW"/>
</dbReference>
<dbReference type="AlphaFoldDB" id="A0AB34IXH4"/>
<dbReference type="Pfam" id="PF13516">
    <property type="entry name" value="LRR_6"/>
    <property type="match status" value="2"/>
</dbReference>
<organism evidence="6 8">
    <name type="scientific">Prymnesium parvum</name>
    <name type="common">Toxic golden alga</name>
    <dbReference type="NCBI Taxonomy" id="97485"/>
    <lineage>
        <taxon>Eukaryota</taxon>
        <taxon>Haptista</taxon>
        <taxon>Haptophyta</taxon>
        <taxon>Prymnesiophyceae</taxon>
        <taxon>Prymnesiales</taxon>
        <taxon>Prymnesiaceae</taxon>
        <taxon>Prymnesium</taxon>
    </lineage>
</organism>
<evidence type="ECO:0000313" key="8">
    <source>
        <dbReference type="Proteomes" id="UP001515480"/>
    </source>
</evidence>
<dbReference type="InterPro" id="IPR001611">
    <property type="entry name" value="Leu-rich_rpt"/>
</dbReference>
<keyword evidence="1" id="KW-0343">GTPase activation</keyword>
<proteinExistence type="predicted"/>
<dbReference type="PANTHER" id="PTHR24113:SF12">
    <property type="entry name" value="RAN GTPASE-ACTIVATING PROTEIN 1"/>
    <property type="match status" value="1"/>
</dbReference>
<feature type="signal peptide" evidence="5">
    <location>
        <begin position="1"/>
        <end position="17"/>
    </location>
</feature>
<dbReference type="Proteomes" id="UP001515480">
    <property type="component" value="Unassembled WGS sequence"/>
</dbReference>
<dbReference type="GO" id="GO:0031267">
    <property type="term" value="F:small GTPase binding"/>
    <property type="evidence" value="ECO:0007669"/>
    <property type="project" value="TreeGrafter"/>
</dbReference>
<gene>
    <name evidence="7" type="ORF">AB1Y20_006318</name>
    <name evidence="6" type="ORF">AB1Y20_007424</name>
</gene>
<reference evidence="6 8" key="1">
    <citation type="journal article" date="2024" name="Science">
        <title>Giant polyketide synthase enzymes in the biosynthesis of giant marine polyether toxins.</title>
        <authorList>
            <person name="Fallon T.R."/>
            <person name="Shende V.V."/>
            <person name="Wierzbicki I.H."/>
            <person name="Pendleton A.L."/>
            <person name="Watervoot N.F."/>
            <person name="Auber R.P."/>
            <person name="Gonzalez D.J."/>
            <person name="Wisecaver J.H."/>
            <person name="Moore B.S."/>
        </authorList>
    </citation>
    <scope>NUCLEOTIDE SEQUENCE [LARGE SCALE GENOMIC DNA]</scope>
    <source>
        <strain evidence="6 8">12B1</strain>
    </source>
</reference>
<dbReference type="EMBL" id="JBGBPQ010000017">
    <property type="protein sequence ID" value="KAL1507816.1"/>
    <property type="molecule type" value="Genomic_DNA"/>
</dbReference>
<evidence type="ECO:0000256" key="1">
    <source>
        <dbReference type="ARBA" id="ARBA00022468"/>
    </source>
</evidence>
<evidence type="ECO:0000256" key="3">
    <source>
        <dbReference type="ARBA" id="ARBA00022737"/>
    </source>
</evidence>
<dbReference type="EMBL" id="JBGBPQ010000014">
    <property type="protein sequence ID" value="KAL1511522.1"/>
    <property type="molecule type" value="Genomic_DNA"/>
</dbReference>
<dbReference type="Gene3D" id="3.80.10.10">
    <property type="entry name" value="Ribonuclease Inhibitor"/>
    <property type="match status" value="2"/>
</dbReference>
<sequence>MGPWRALRPRLAPSAWALPTALRCSTLAAHVDRPAPNKYVQLESLANDGASPDAMFEFMSEQLITSRLELYVHAGGEDAAYGVSEAGLARLARAVERLPLQELVLYGAVGGEGAAAVAAAVRHHPHLRRLCIFNAQVGPQGAAALADALSANCELSHLELSYCGLLVDGLLPLAEALRSNTKLEALDLRASELCRTPLTHASDEKHHVSYDGIASLVEALSVNKGLQNLNLSQNEIGCAGAKLLEQCLTRNDALQVLTLRLNSIDTEGAVALAERLVDNTSLTRLDLRDNKELSPSLLNVLQEVFKRRKELGRPPLAVLHDTNIPRRSKKIRNKTKGDRALPDEG</sequence>
<evidence type="ECO:0000313" key="6">
    <source>
        <dbReference type="EMBL" id="KAL1507816.1"/>
    </source>
</evidence>
<evidence type="ECO:0000256" key="5">
    <source>
        <dbReference type="SAM" id="SignalP"/>
    </source>
</evidence>
<comment type="caution">
    <text evidence="6">The sequence shown here is derived from an EMBL/GenBank/DDBJ whole genome shotgun (WGS) entry which is preliminary data.</text>
</comment>
<accession>A0AB34IXH4</accession>
<evidence type="ECO:0000256" key="4">
    <source>
        <dbReference type="SAM" id="MobiDB-lite"/>
    </source>
</evidence>
<feature type="compositionally biased region" description="Basic and acidic residues" evidence="4">
    <location>
        <begin position="335"/>
        <end position="345"/>
    </location>
</feature>
<keyword evidence="2" id="KW-0433">Leucine-rich repeat</keyword>
<dbReference type="InterPro" id="IPR032675">
    <property type="entry name" value="LRR_dom_sf"/>
</dbReference>
<dbReference type="InterPro" id="IPR027038">
    <property type="entry name" value="RanGap"/>
</dbReference>
<keyword evidence="8" id="KW-1185">Reference proteome</keyword>
<dbReference type="GO" id="GO:0048471">
    <property type="term" value="C:perinuclear region of cytoplasm"/>
    <property type="evidence" value="ECO:0007669"/>
    <property type="project" value="TreeGrafter"/>
</dbReference>
<feature type="region of interest" description="Disordered" evidence="4">
    <location>
        <begin position="323"/>
        <end position="345"/>
    </location>
</feature>
<dbReference type="SMART" id="SM00368">
    <property type="entry name" value="LRR_RI"/>
    <property type="match status" value="5"/>
</dbReference>
<dbReference type="GO" id="GO:0006913">
    <property type="term" value="P:nucleocytoplasmic transport"/>
    <property type="evidence" value="ECO:0007669"/>
    <property type="project" value="TreeGrafter"/>
</dbReference>
<evidence type="ECO:0000313" key="7">
    <source>
        <dbReference type="EMBL" id="KAL1511522.1"/>
    </source>
</evidence>
<feature type="chain" id="PRO_5044172778" evidence="5">
    <location>
        <begin position="18"/>
        <end position="345"/>
    </location>
</feature>
<dbReference type="GO" id="GO:0005829">
    <property type="term" value="C:cytosol"/>
    <property type="evidence" value="ECO:0007669"/>
    <property type="project" value="TreeGrafter"/>
</dbReference>
<name>A0AB34IXH4_PRYPA</name>